<dbReference type="InterPro" id="IPR046342">
    <property type="entry name" value="CBS_dom_sf"/>
</dbReference>
<evidence type="ECO:0000256" key="10">
    <source>
        <dbReference type="PROSITE-ProRule" id="PRU00703"/>
    </source>
</evidence>
<keyword evidence="10" id="KW-0129">CBS domain</keyword>
<accession>Q8DMH1</accession>
<feature type="transmembrane region" description="Helical" evidence="11">
    <location>
        <begin position="201"/>
        <end position="220"/>
    </location>
</feature>
<dbReference type="EnsemblBacteria" id="BAC07698">
    <property type="protein sequence ID" value="BAC07698"/>
    <property type="gene ID" value="BAC07698"/>
</dbReference>
<dbReference type="AlphaFoldDB" id="Q8DMH1"/>
<dbReference type="SUPFAM" id="SSF54631">
    <property type="entry name" value="CBS-domain pair"/>
    <property type="match status" value="1"/>
</dbReference>
<dbReference type="STRING" id="197221.gene:10746725"/>
<keyword evidence="8" id="KW-0868">Chloride</keyword>
<dbReference type="PATRIC" id="fig|197221.4.peg.151"/>
<dbReference type="GO" id="GO:0034707">
    <property type="term" value="C:chloride channel complex"/>
    <property type="evidence" value="ECO:0007669"/>
    <property type="project" value="UniProtKB-KW"/>
</dbReference>
<feature type="transmembrane region" description="Helical" evidence="11">
    <location>
        <begin position="71"/>
        <end position="92"/>
    </location>
</feature>
<evidence type="ECO:0000256" key="11">
    <source>
        <dbReference type="SAM" id="Phobius"/>
    </source>
</evidence>
<keyword evidence="7" id="KW-0869">Chloride channel</keyword>
<sequence>MSSLSRLSAGESRLTRLFNQLQPPPETVVLVLAVLIGGSAGLSVLLFRYLIETIHHLALENLMGIIGHWGGWTLACVPTLGGLLVGMMRWFVQEFSPNLMSLMSAVEAGQEIPLIRPIAKTLAAAISLGTGASLGPEGPSVEVGANIGILLGQGLKVSRERQKSLLGAGAAAGLAAGFNAPIAGVFFALEVVLGTTFETTAVSVVLLAAVISALITQIGLGSQPAFELPAYEVRSSLELPLYLGLGLLAYGVAIVYTQLLQWLPQIFQGKIPPMQFLGRIPLPLRPLMGGLCVGLVALYLPQVLGIGYETVEAILRDVNFSLGLLLVLLVTKMLLTAVSVGSGLVGGIFAPALFLGASLGAAYGKVLPILLPMFANSIAAPAAYATVGMAAVLAASVNAPLTAILLLFEMTRDYRIILPLMAAVGLSVWLVNSFSVQKPGELPALAPSIESHKEEQEENLPNLSVAEAMQSPVLFLSEATPVVEAGLQLIEKKVYCAFVTDSQQDLMGLITLGDISRVLTRWEADQETTAYPTQTVGSVCTRNLLLAYSDEPLKDAIDRMAARDLRQLPVVDRNNPQRVLGLLTRENIRLAYSLDQTRRKLLPYLERTMLSLPLEPEPVASGLVETSP</sequence>
<protein>
    <submittedName>
        <fullName evidence="13">Tll0145 protein</fullName>
    </submittedName>
</protein>
<evidence type="ECO:0000256" key="2">
    <source>
        <dbReference type="ARBA" id="ARBA00022448"/>
    </source>
</evidence>
<feature type="transmembrane region" description="Helical" evidence="11">
    <location>
        <begin position="241"/>
        <end position="267"/>
    </location>
</feature>
<dbReference type="PRINTS" id="PR00762">
    <property type="entry name" value="CLCHANNEL"/>
</dbReference>
<evidence type="ECO:0000256" key="8">
    <source>
        <dbReference type="ARBA" id="ARBA00023214"/>
    </source>
</evidence>
<evidence type="ECO:0000256" key="3">
    <source>
        <dbReference type="ARBA" id="ARBA00022692"/>
    </source>
</evidence>
<dbReference type="KEGG" id="tel:tll0145"/>
<dbReference type="CDD" id="cd00400">
    <property type="entry name" value="Voltage_gated_ClC"/>
    <property type="match status" value="1"/>
</dbReference>
<evidence type="ECO:0000256" key="7">
    <source>
        <dbReference type="ARBA" id="ARBA00023173"/>
    </source>
</evidence>
<dbReference type="eggNOG" id="COG0038">
    <property type="taxonomic scope" value="Bacteria"/>
</dbReference>
<keyword evidence="3 11" id="KW-0812">Transmembrane</keyword>
<feature type="domain" description="CBS" evidence="12">
    <location>
        <begin position="469"/>
        <end position="527"/>
    </location>
</feature>
<dbReference type="Pfam" id="PF00571">
    <property type="entry name" value="CBS"/>
    <property type="match status" value="2"/>
</dbReference>
<evidence type="ECO:0000256" key="4">
    <source>
        <dbReference type="ARBA" id="ARBA00022989"/>
    </source>
</evidence>
<dbReference type="SMART" id="SM00116">
    <property type="entry name" value="CBS"/>
    <property type="match status" value="2"/>
</dbReference>
<keyword evidence="5" id="KW-0406">Ion transport</keyword>
<evidence type="ECO:0000256" key="6">
    <source>
        <dbReference type="ARBA" id="ARBA00023136"/>
    </source>
</evidence>
<feature type="transmembrane region" description="Helical" evidence="11">
    <location>
        <begin position="165"/>
        <end position="189"/>
    </location>
</feature>
<dbReference type="EMBL" id="BA000039">
    <property type="protein sequence ID" value="BAC07698.1"/>
    <property type="molecule type" value="Genomic_DNA"/>
</dbReference>
<evidence type="ECO:0000256" key="9">
    <source>
        <dbReference type="ARBA" id="ARBA00023303"/>
    </source>
</evidence>
<feature type="transmembrane region" description="Helical" evidence="11">
    <location>
        <begin position="348"/>
        <end position="371"/>
    </location>
</feature>
<dbReference type="Pfam" id="PF00654">
    <property type="entry name" value="Voltage_CLC"/>
    <property type="match status" value="1"/>
</dbReference>
<gene>
    <name evidence="13" type="ordered locus">tll0145</name>
</gene>
<dbReference type="PROSITE" id="PS51371">
    <property type="entry name" value="CBS"/>
    <property type="match status" value="2"/>
</dbReference>
<evidence type="ECO:0000313" key="13">
    <source>
        <dbReference type="EMBL" id="BAC07698.1"/>
    </source>
</evidence>
<keyword evidence="2" id="KW-0813">Transport</keyword>
<evidence type="ECO:0000259" key="12">
    <source>
        <dbReference type="PROSITE" id="PS51371"/>
    </source>
</evidence>
<dbReference type="InterPro" id="IPR014743">
    <property type="entry name" value="Cl-channel_core"/>
</dbReference>
<dbReference type="Gene3D" id="3.10.580.10">
    <property type="entry name" value="CBS-domain"/>
    <property type="match status" value="1"/>
</dbReference>
<evidence type="ECO:0000256" key="5">
    <source>
        <dbReference type="ARBA" id="ARBA00023065"/>
    </source>
</evidence>
<dbReference type="InterPro" id="IPR050368">
    <property type="entry name" value="ClC-type_chloride_channel"/>
</dbReference>
<dbReference type="InterPro" id="IPR001807">
    <property type="entry name" value="ClC"/>
</dbReference>
<dbReference type="InterPro" id="IPR000644">
    <property type="entry name" value="CBS_dom"/>
</dbReference>
<evidence type="ECO:0000313" key="14">
    <source>
        <dbReference type="Proteomes" id="UP000000440"/>
    </source>
</evidence>
<keyword evidence="4 11" id="KW-1133">Transmembrane helix</keyword>
<feature type="transmembrane region" description="Helical" evidence="11">
    <location>
        <begin position="320"/>
        <end position="342"/>
    </location>
</feature>
<reference evidence="13 14" key="1">
    <citation type="journal article" date="2002" name="DNA Res.">
        <title>Complete genome structure of the thermophilic cyanobacterium Thermosynechococcus elongatus BP-1.</title>
        <authorList>
            <person name="Nakamura Y."/>
            <person name="Kaneko T."/>
            <person name="Sato S."/>
            <person name="Ikeuchi M."/>
            <person name="Katoh H."/>
            <person name="Sasamoto S."/>
            <person name="Watanabe A."/>
            <person name="Iriguchi M."/>
            <person name="Kawashima K."/>
            <person name="Kimura T."/>
            <person name="Kishida Y."/>
            <person name="Kiyokawa C."/>
            <person name="Kohara M."/>
            <person name="Matsumoto M."/>
            <person name="Matsuno A."/>
            <person name="Nakazaki N."/>
            <person name="Shimpo S."/>
            <person name="Sugimoto M."/>
            <person name="Takeuchi C."/>
            <person name="Yamada M."/>
            <person name="Tabata S."/>
        </authorList>
    </citation>
    <scope>NUCLEOTIDE SEQUENCE [LARGE SCALE GENOMIC DNA]</scope>
    <source>
        <strain evidence="14">IAM M-273 / NIES-2133 / BP-1</strain>
    </source>
</reference>
<dbReference type="Gene3D" id="1.10.3080.10">
    <property type="entry name" value="Clc chloride channel"/>
    <property type="match status" value="1"/>
</dbReference>
<name>Q8DMH1_THEVB</name>
<proteinExistence type="predicted"/>
<organism evidence="13 14">
    <name type="scientific">Thermosynechococcus vestitus (strain NIES-2133 / IAM M-273 / BP-1)</name>
    <dbReference type="NCBI Taxonomy" id="197221"/>
    <lineage>
        <taxon>Bacteria</taxon>
        <taxon>Bacillati</taxon>
        <taxon>Cyanobacteriota</taxon>
        <taxon>Cyanophyceae</taxon>
        <taxon>Acaryochloridales</taxon>
        <taxon>Thermosynechococcaceae</taxon>
        <taxon>Thermosynechococcus</taxon>
    </lineage>
</organism>
<feature type="transmembrane region" description="Helical" evidence="11">
    <location>
        <begin position="28"/>
        <end position="51"/>
    </location>
</feature>
<dbReference type="SUPFAM" id="SSF81340">
    <property type="entry name" value="Clc chloride channel"/>
    <property type="match status" value="1"/>
</dbReference>
<dbReference type="GO" id="GO:0005254">
    <property type="term" value="F:chloride channel activity"/>
    <property type="evidence" value="ECO:0007669"/>
    <property type="project" value="UniProtKB-KW"/>
</dbReference>
<dbReference type="PANTHER" id="PTHR43427:SF6">
    <property type="entry name" value="CHLORIDE CHANNEL PROTEIN CLC-E"/>
    <property type="match status" value="1"/>
</dbReference>
<dbReference type="Proteomes" id="UP000000440">
    <property type="component" value="Chromosome"/>
</dbReference>
<dbReference type="eggNOG" id="COG2524">
    <property type="taxonomic scope" value="Bacteria"/>
</dbReference>
<feature type="domain" description="CBS" evidence="12">
    <location>
        <begin position="540"/>
        <end position="601"/>
    </location>
</feature>
<keyword evidence="6 11" id="KW-0472">Membrane</keyword>
<feature type="transmembrane region" description="Helical" evidence="11">
    <location>
        <begin position="287"/>
        <end position="308"/>
    </location>
</feature>
<feature type="transmembrane region" description="Helical" evidence="11">
    <location>
        <begin position="414"/>
        <end position="431"/>
    </location>
</feature>
<keyword evidence="14" id="KW-1185">Reference proteome</keyword>
<dbReference type="PANTHER" id="PTHR43427">
    <property type="entry name" value="CHLORIDE CHANNEL PROTEIN CLC-E"/>
    <property type="match status" value="1"/>
</dbReference>
<comment type="subcellular location">
    <subcellularLocation>
        <location evidence="1">Membrane</location>
        <topology evidence="1">Multi-pass membrane protein</topology>
    </subcellularLocation>
</comment>
<feature type="transmembrane region" description="Helical" evidence="11">
    <location>
        <begin position="383"/>
        <end position="408"/>
    </location>
</feature>
<keyword evidence="9" id="KW-0407">Ion channel</keyword>
<dbReference type="RefSeq" id="WP_011056000.1">
    <property type="nucleotide sequence ID" value="NC_004113.1"/>
</dbReference>
<evidence type="ECO:0000256" key="1">
    <source>
        <dbReference type="ARBA" id="ARBA00004141"/>
    </source>
</evidence>